<feature type="transmembrane region" description="Helical" evidence="8">
    <location>
        <begin position="139"/>
        <end position="157"/>
    </location>
</feature>
<dbReference type="PANTHER" id="PTHR11139:SF71">
    <property type="entry name" value="SERINE_THREONINE-PROTEIN KINASE SMG1"/>
    <property type="match status" value="1"/>
</dbReference>
<dbReference type="GO" id="GO:0016301">
    <property type="term" value="F:kinase activity"/>
    <property type="evidence" value="ECO:0007669"/>
    <property type="project" value="UniProtKB-KW"/>
</dbReference>
<evidence type="ECO:0000256" key="2">
    <source>
        <dbReference type="ARBA" id="ARBA00022679"/>
    </source>
</evidence>
<evidence type="ECO:0000256" key="5">
    <source>
        <dbReference type="ARBA" id="ARBA00022840"/>
    </source>
</evidence>
<sequence>MDNIFEFSNADSMTEAVDLSTLWSKIRTILYATDGDVKELVQACEQFKTLFESQANSDGHVQTSISIIDVAVGFEKFFNVSRFNEEFLRCIQSLLLPLTMNAAGGEIVKLFKYLVDRIYDLRFECKQAMLLKIVSELMTTSRVILCFADSLYLLASLFKMQCMGFYYPNTLELFLEIFLRCFGLLIPIVGFFQILLRLLVVLQPRADKKKQSDRLIRVGRKVLHLYFPEDFQRGTNILLALIKVAQDDAERFKNGLNSNERCKYSRRIWRSVSLFNSMISIFSTEERQWNQHTEFLQFLDIMVPMLTSIAVLMLHSSEGRRSAIADLATRSIAQLHELLPAGDKSVFLKSIVELGFLLLDPNLTLLYPDIETILDLIKQIVVHKDRCLSAVHISALIGPNGILPKLRFHQEAAIVRLTMEIYRSLLLLKGDLCSIMSYRMIVGELVVSLEMLACRGEVEGLDQQPLKIEFDNIWNGQLEPDVQLSELKFILHFNASLLMLVCRNEAFRWISIANVPDIYSILTGNSLLSSKWLTVFFPSVHYALLMLLRIYCTSYRHFSSEEILCMLRKQGTYNFHDYVEMIKQLLMNDGISVAVRKLLYEWIDCIFSVVIKDDDFKSAFSADLVELAWAAVTFHCDIIKCKDEFLSMLVQIFYSRFSYPKIVREKLYATILLASCYSCDECVSRGLQDILPEFSYNDPDERAIMLKMANNAQLSSNDQQPASSHLFATLMDFVLLNIDASELTIYHLKYFTDTAKFMIQYCSTRTEVEVLINEYPGSVWMMALTMLANCCIENRLKTIYGPKSSSILHLIEIALGSVTRVASSSDRTQLADQLSAERLHSVQCNFLLYFVEILYKMMYRCYTNIDPQAHGLGSFYRINWNSFDAYFRKIRPSIVGLASRQGEYETVLMWISRLSSSDPILDETPPWGIYSFLLNVVDAYVMLQAAPSVIGFSHWIENKLKIDDQLIKICSHKASEQYEITASMLTDWVMSVESGNNSNPDVVDVLSVQIKYCYEEIVDCFVKLGDWSMAATWLKRGKQSCGVPVYKWQPLVDYIERMANLAANLEKREAKIDGGDGDVDQQQLVKKRPTDYRNFLCYVDCTFLNIMENNELGSDGMEQKLHILQQDLETRRFLCSTYMKPLSLCKDYEIRLDISKVLENACRWQNWILGPVDTSQLRIDQLTVMYSFFCMTNVLPCGREVCLSDFCTSFAKRARKTGNLNLCLRIWRRHFGCNSTAELCSFLLVLIARYSQALDCAVEVAKLLWEQGRGRAVAVAVWANIPSADGSTKSTQPPPTSMASTTATTMTTTTTTTSLWPRGWWCWPVGWAMCNSVNVICRHLTTTTLKLLFKLCSNPDCSNCNGIRFERQHCRRCGVVIGGAVLSNFSQSSPPLRGLVEFDHFQFGRRKRGFHAFRLSSKEKQFITSLLSAKSKVNLDNVLLLLETVRSEQNQLTWNVICPDVRKVCTSSFALEKLHEWWEARHGHLFNLYNTLCESYFVILRNNYPDDFITVDATIQIIRLVTSHYTDLKDCLHDGFSSVDVGCWKPVIPQLFAHLGHRNAGVRTLFADVLCSMAVEFPAMVIYPALAGLSGDGKHYRPADFYAEEMDSKLNSSAEVSFNESEEEEEEEEENDYRNELIESQFRQNCCKRILDCLSELHPQMVRDTTEFVAELKRIILLHEEVWYSLLTSMRPEVTRRLRDFYQNQEQQLPISDERKEQLKRGKTLLMKKMLFQILVDLHEVTSKLPQTKSEKIFAETFSPRIGKIVEQVEDENCIDLNKIWDQFCQLHADLAEQTKNKSWLLKMEEISPKLAEMKDTMIPIPGVFENDQPVMIKSVCAEVKILPTKTKPKKFSFVGSNGVKYRYLLKGAEDLHLDERVSQFLNFSNILFQSSKKSLGEAVYHARSYAVTPLGQRAGLIQWVDNFVPLFLLYRKWQLRQGGKNVTRPSELFYEKLRTLLSNEGLPVKHMRNRSKCPLPILRKVLDRLIEETPRTILSDAFWLKHVTSESWWKAQVNFARSMAVVAIIGYVIGLGDRHLDNLLVNLETGEVVNIDYNVCFEKGKLLRVPETVPFRLTQNIVNALGISGVEGEFRISCENVLSLLREHKNTFVTLLETFVHDPLIDWRKTYGIGPNGLVVHSILSTIQGDMKLRKYVEQSRDWNKRFFLYRYEECKALWIENRNSFNETFKTSSEMLDQMEIICNSIANTRQRCSTYEAVLKLISQATENPDHSLYKFLENYAELMSKLKKNQELNVTYSNSISQLNNLHGFRQKVDDAFSKPPQCFIELAMEFLRATGQTQKIQPYKNLESKIVPSFGALRELVQQSVGFGRSLQVGPDSGAGRRPEKAPTPRLARTVGKRVEMFVRQLVSQQQQQRGGRTSPEQFYANACRTVRMFQTVLDNGEKMPIIRAGDLKKIFANTADMGPVFIASSETALVNWLASVANEMSRLEEGNCCTKADDQGNSAEQQAHGMVSFGWMDIYLTVLKYLQSVRQLLVLPAFEKFSNQSILQRLDAGQRLFQCCVSLVEQISTSLVPTMYRMTVDNHAELSSWLMGVVDACATASTLSMDKAWQTLADEQLPVGMEWLEADNFDSHHLLDQLQRINDELRVRKPIFSHRVGDEAMTVFRHCLDSFMTIKDHLKLLLDCLPQGGGRGGNLPLPTVDYRWSTVLDFIYNYTMYRCASVAVSYAEGDQSASVSAVFVDLPDAVGTMLWKKLLLNSLPSALLNNVMDSVNNFRLSTPNDVPVSDAHPMVQQYQTDIRNFVQTVQIELTKTLRSVEKCFVPLNGLVRSYAWHHETVLKRAVVDPLSSPLVVEPTCSTVLIALGSIAQYVNELKESREELSTAAKDTISRLTWAAGANATWSSKLEEFERAKESDLGQFNIAVELCDRFILITDSLYNYESLKLDSEQLVKFDNAMVENVKLYLKQLKRYMSIAAGMDPAEIELAKLKPSQEEHVTEKWLLSISADFEKRHSEANQALTKVQDEFFVKKTNFHAITESVRLLLNEHRKFTAEARAYMKHLAFSGDEIEAKLANFFLHLQKLHTLAFSDVLRTDITSLPDTWDFSTWIEATKVAFKRAAYLTNTIFDVLIDFVDPEAANSHSKGPNLILDVKSRSGKLNALALNAWKCVRAKLEGRNSNSEIPLSIADQVDALISDATNLDNLALMYEGWTAWV</sequence>
<protein>
    <recommendedName>
        <fullName evidence="1">non-specific serine/threonine protein kinase</fullName>
        <ecNumber evidence="1">2.7.11.1</ecNumber>
    </recommendedName>
</protein>
<dbReference type="PROSITE" id="PS00916">
    <property type="entry name" value="PI3_4_KINASE_2"/>
    <property type="match status" value="1"/>
</dbReference>
<dbReference type="Gene3D" id="3.30.1010.10">
    <property type="entry name" value="Phosphatidylinositol 3-kinase Catalytic Subunit, Chain A, domain 4"/>
    <property type="match status" value="1"/>
</dbReference>
<evidence type="ECO:0000313" key="12">
    <source>
        <dbReference type="Proteomes" id="UP001558632"/>
    </source>
</evidence>
<keyword evidence="12" id="KW-1185">Reference proteome</keyword>
<comment type="caution">
    <text evidence="11">The sequence shown here is derived from an EMBL/GenBank/DDBJ whole genome shotgun (WGS) entry which is preliminary data.</text>
</comment>
<dbReference type="InterPro" id="IPR031559">
    <property type="entry name" value="SMG1"/>
</dbReference>
<evidence type="ECO:0000259" key="9">
    <source>
        <dbReference type="PROSITE" id="PS50290"/>
    </source>
</evidence>
<evidence type="ECO:0000256" key="7">
    <source>
        <dbReference type="SAM" id="MobiDB-lite"/>
    </source>
</evidence>
<accession>A0ABR3K7U7</accession>
<dbReference type="EC" id="2.7.11.1" evidence="1"/>
<keyword evidence="8" id="KW-1133">Transmembrane helix</keyword>
<name>A0ABR3K7U7_TRISP</name>
<dbReference type="EMBL" id="JBEUSY010000451">
    <property type="protein sequence ID" value="KAL1232249.1"/>
    <property type="molecule type" value="Genomic_DNA"/>
</dbReference>
<dbReference type="PANTHER" id="PTHR11139">
    <property type="entry name" value="ATAXIA TELANGIECTASIA MUTATED ATM -RELATED"/>
    <property type="match status" value="1"/>
</dbReference>
<gene>
    <name evidence="11" type="ORF">TSPI_02165</name>
</gene>
<keyword evidence="8" id="KW-0472">Membrane</keyword>
<dbReference type="InterPro" id="IPR011009">
    <property type="entry name" value="Kinase-like_dom_sf"/>
</dbReference>
<dbReference type="Pfam" id="PF02260">
    <property type="entry name" value="FATC"/>
    <property type="match status" value="1"/>
</dbReference>
<feature type="domain" description="FATC" evidence="10">
    <location>
        <begin position="3143"/>
        <end position="3175"/>
    </location>
</feature>
<dbReference type="PROSITE" id="PS51190">
    <property type="entry name" value="FATC"/>
    <property type="match status" value="1"/>
</dbReference>
<evidence type="ECO:0000256" key="3">
    <source>
        <dbReference type="ARBA" id="ARBA00022741"/>
    </source>
</evidence>
<dbReference type="Gene3D" id="1.10.1070.11">
    <property type="entry name" value="Phosphatidylinositol 3-/4-kinase, catalytic domain"/>
    <property type="match status" value="1"/>
</dbReference>
<organism evidence="11 12">
    <name type="scientific">Trichinella spiralis</name>
    <name type="common">Trichina worm</name>
    <dbReference type="NCBI Taxonomy" id="6334"/>
    <lineage>
        <taxon>Eukaryota</taxon>
        <taxon>Metazoa</taxon>
        <taxon>Ecdysozoa</taxon>
        <taxon>Nematoda</taxon>
        <taxon>Enoplea</taxon>
        <taxon>Dorylaimia</taxon>
        <taxon>Trichinellida</taxon>
        <taxon>Trichinellidae</taxon>
        <taxon>Trichinella</taxon>
    </lineage>
</organism>
<dbReference type="SMART" id="SM00146">
    <property type="entry name" value="PI3Kc"/>
    <property type="match status" value="1"/>
</dbReference>
<evidence type="ECO:0000256" key="1">
    <source>
        <dbReference type="ARBA" id="ARBA00012513"/>
    </source>
</evidence>
<dbReference type="InterPro" id="IPR050517">
    <property type="entry name" value="DDR_Repair_Kinase"/>
</dbReference>
<evidence type="ECO:0000256" key="8">
    <source>
        <dbReference type="SAM" id="Phobius"/>
    </source>
</evidence>
<keyword evidence="4 11" id="KW-0418">Kinase</keyword>
<dbReference type="InterPro" id="IPR003152">
    <property type="entry name" value="FATC_dom"/>
</dbReference>
<feature type="domain" description="PI3K/PI4K catalytic" evidence="9">
    <location>
        <begin position="1836"/>
        <end position="2162"/>
    </location>
</feature>
<feature type="compositionally biased region" description="Acidic residues" evidence="7">
    <location>
        <begin position="1620"/>
        <end position="1631"/>
    </location>
</feature>
<evidence type="ECO:0000313" key="11">
    <source>
        <dbReference type="EMBL" id="KAL1232249.1"/>
    </source>
</evidence>
<keyword evidence="8" id="KW-0812">Transmembrane</keyword>
<proteinExistence type="predicted"/>
<keyword evidence="2" id="KW-0808">Transferase</keyword>
<evidence type="ECO:0000256" key="4">
    <source>
        <dbReference type="ARBA" id="ARBA00022777"/>
    </source>
</evidence>
<keyword evidence="6" id="KW-0866">Nonsense-mediated mRNA decay</keyword>
<keyword evidence="5" id="KW-0067">ATP-binding</keyword>
<dbReference type="Proteomes" id="UP001558632">
    <property type="component" value="Unassembled WGS sequence"/>
</dbReference>
<dbReference type="SMART" id="SM01343">
    <property type="entry name" value="FATC"/>
    <property type="match status" value="1"/>
</dbReference>
<feature type="region of interest" description="Disordered" evidence="7">
    <location>
        <begin position="1613"/>
        <end position="1633"/>
    </location>
</feature>
<dbReference type="Pfam" id="PF00454">
    <property type="entry name" value="PI3_PI4_kinase"/>
    <property type="match status" value="1"/>
</dbReference>
<dbReference type="PROSITE" id="PS50290">
    <property type="entry name" value="PI3_4_KINASE_3"/>
    <property type="match status" value="1"/>
</dbReference>
<dbReference type="SMART" id="SM01345">
    <property type="entry name" value="Rapamycin_bind"/>
    <property type="match status" value="1"/>
</dbReference>
<dbReference type="InterPro" id="IPR018936">
    <property type="entry name" value="PI3/4_kinase_CS"/>
</dbReference>
<dbReference type="Pfam" id="PF15785">
    <property type="entry name" value="SMG1"/>
    <property type="match status" value="1"/>
</dbReference>
<feature type="transmembrane region" description="Helical" evidence="8">
    <location>
        <begin position="177"/>
        <end position="200"/>
    </location>
</feature>
<feature type="region of interest" description="Disordered" evidence="7">
    <location>
        <begin position="1285"/>
        <end position="1304"/>
    </location>
</feature>
<reference evidence="11 12" key="1">
    <citation type="submission" date="2024-07" db="EMBL/GenBank/DDBJ databases">
        <title>Enhanced genomic and transcriptomic resources for Trichinella pseudospiralis and T. spiralis underpin the discovery of pronounced molecular differences between stages and species.</title>
        <authorList>
            <person name="Pasi K.K."/>
            <person name="La Rosa G."/>
            <person name="Gomez-Morales M.A."/>
            <person name="Tosini F."/>
            <person name="Sumanam S."/>
            <person name="Young N.D."/>
            <person name="Chang B.C."/>
            <person name="Robin G.B."/>
        </authorList>
    </citation>
    <scope>NUCLEOTIDE SEQUENCE [LARGE SCALE GENOMIC DNA]</scope>
    <source>
        <strain evidence="11">ISS534</strain>
    </source>
</reference>
<dbReference type="SUPFAM" id="SSF56112">
    <property type="entry name" value="Protein kinase-like (PK-like)"/>
    <property type="match status" value="1"/>
</dbReference>
<dbReference type="InterPro" id="IPR036940">
    <property type="entry name" value="PI3/4_kinase_cat_sf"/>
</dbReference>
<keyword evidence="3" id="KW-0547">Nucleotide-binding</keyword>
<evidence type="ECO:0000256" key="6">
    <source>
        <dbReference type="ARBA" id="ARBA00023161"/>
    </source>
</evidence>
<evidence type="ECO:0000259" key="10">
    <source>
        <dbReference type="PROSITE" id="PS51190"/>
    </source>
</evidence>
<dbReference type="InterPro" id="IPR000403">
    <property type="entry name" value="PI3/4_kinase_cat_dom"/>
</dbReference>